<dbReference type="STRING" id="71717.A0A4Y7SH01"/>
<keyword evidence="3" id="KW-0963">Cytoplasm</keyword>
<evidence type="ECO:0000256" key="6">
    <source>
        <dbReference type="PROSITE-ProRule" id="PRU00259"/>
    </source>
</evidence>
<protein>
    <submittedName>
        <fullName evidence="8">ARM repeat-containing protein</fullName>
    </submittedName>
</protein>
<evidence type="ECO:0000256" key="2">
    <source>
        <dbReference type="ARBA" id="ARBA00004496"/>
    </source>
</evidence>
<dbReference type="InterPro" id="IPR000225">
    <property type="entry name" value="Armadillo"/>
</dbReference>
<dbReference type="SUPFAM" id="SSF48371">
    <property type="entry name" value="ARM repeat"/>
    <property type="match status" value="2"/>
</dbReference>
<feature type="region of interest" description="Disordered" evidence="7">
    <location>
        <begin position="755"/>
        <end position="808"/>
    </location>
</feature>
<dbReference type="PANTHER" id="PTHR15651">
    <property type="entry name" value="ARMADILLO REPEAT-CONTAINING PROTEIN 8"/>
    <property type="match status" value="1"/>
</dbReference>
<feature type="compositionally biased region" description="Low complexity" evidence="7">
    <location>
        <begin position="780"/>
        <end position="803"/>
    </location>
</feature>
<feature type="repeat" description="ARM" evidence="6">
    <location>
        <begin position="945"/>
        <end position="972"/>
    </location>
</feature>
<dbReference type="Proteomes" id="UP000298030">
    <property type="component" value="Unassembled WGS sequence"/>
</dbReference>
<feature type="compositionally biased region" description="Polar residues" evidence="7">
    <location>
        <begin position="635"/>
        <end position="646"/>
    </location>
</feature>
<feature type="compositionally biased region" description="Polar residues" evidence="7">
    <location>
        <begin position="755"/>
        <end position="771"/>
    </location>
</feature>
<sequence>MALDDAWMSVSDLKRTKNRVIGNPVAKEALVRDGVFMRRLVDLLDCSSSLSVSSSTPSTFPPTPSTTTTTTITQDQPRLEARTEAAHIIGSLCHGSESALFTLLRLNTLPILVRSLASFTSSSSSSFSHTSTSFSSPPTSATSSSTTFPSTSIPGSAPITLKSAYARALRALVSSVADVVGPSEWGLRPEPGSEVREAARVGLEYVFSLETLDTLFPLLLPPPPPSSPSTHLTLLTTPLVSLLASATRSPAHRAALVRWLPPADRAVLERAGRSRKRGWEKVGVVPSPVSPVGGSASGFGSAGRATSPTIPAPGTAGGVSSTNTSAVPMATTVPTTANAVGATSLGGSFVLGALVALLGGAKDPKLQEAALLALAALARESGGVGVAGVLGRGVYPPPLALVHTLTKSRNVDVQLAACLCATHILRSLPPASSSSSSSSSSSYPSSSSSYLVSHSTTHRPFTEPAFPGYLTTPTPPAPSSSYAPSHHHHHHTHAGAGYGAAAANANANAWTTGSGGHGASTTHVHGGCGGGSANPFDYAQSGYAQSPLEDACVRAVVGVFTKVVGGVGGGGEKEVERRVRGCYVLYHLITDDRALCQFAFERGCLDVLAEAVKAITPVTSSSSSSSSSSSAMSSTHNRTVPSSTSRPVGASTSGSRGEGERERGKGRGGEEEGWDESEGEGVARVREACLTAIATLGLFNTKIRQAITDTHGLLPYITTALRQGVPASAFPPAPSSTAHKAKTTATGRIVASTSNVNTPIPTRANTPTPGSFSRRGGGLAMSSSLPSGSSSSPPVPSSGPSTSKELEQISKSSAGVRYAACQCVRVLSRGVSVLRTNIVDSGLGMEVFRVVMRGWKGPSEVGSEYGLREEDEDREEDLDDMYADEEFDLDGDGAEQVGVGDGEGGERGREGEEVEDRRVLNAALAAICNIVMEFSPLRPTFLQQGLMPRLVQLVGSPDPSLRLNALWAIKNLLYRTSLESKRSMMRCLGWGRLFDLIHDPDLAIQEQAYGVIRNISSDEEGLEMIFRRMGQDALLDSISEAISVDAVMPSSPASPSSSPSPSRVGLPRSPSISRSGAPRSPSIPRAGLPSSPSISRMSSAQPLPPAPSLHDRTPTIIQALYALANLCNGSSTLASAILAKPTLLANLRGCLAECGGDVRKPAVDCLLKLAREHPKKRRALVESGVIGTLRRLCEWVPPSHPSSSSAPGPSTPSSVPGAGAVYPHAYHHPGYGPMWSAPPTSPGTPANMNPGVSSTGRPSAVPMARRASGGTSPVRSLSYGSATTYTPPPPVGMSAIPPQGYQAMNAYQRDTAAYMAVIGGGSGYGSSSGANAGSSVGVVGSGSGGAMPIHPAFAGQVYPQHAAGLAGYAGYAYPHAGTHPHPSVAGIPGVPGRGFGGAGVIGGGVGVGMGVVGSHGGVGGGGGSAVSASMDMDKEVYDMARAALDWLEHGEGYGM</sequence>
<keyword evidence="4" id="KW-0677">Repeat</keyword>
<dbReference type="PANTHER" id="PTHR15651:SF7">
    <property type="entry name" value="ARMADILLO REPEAT-CONTAINING PROTEIN 8"/>
    <property type="match status" value="1"/>
</dbReference>
<feature type="region of interest" description="Disordered" evidence="7">
    <location>
        <begin position="1048"/>
        <end position="1109"/>
    </location>
</feature>
<comment type="caution">
    <text evidence="8">The sequence shown here is derived from an EMBL/GenBank/DDBJ whole genome shotgun (WGS) entry which is preliminary data.</text>
</comment>
<evidence type="ECO:0000256" key="1">
    <source>
        <dbReference type="ARBA" id="ARBA00004123"/>
    </source>
</evidence>
<dbReference type="InterPro" id="IPR038739">
    <property type="entry name" value="ARMC8/Vid28"/>
</dbReference>
<dbReference type="SMART" id="SM00185">
    <property type="entry name" value="ARM"/>
    <property type="match status" value="4"/>
</dbReference>
<dbReference type="EMBL" id="QPFP01000120">
    <property type="protein sequence ID" value="TEB21153.1"/>
    <property type="molecule type" value="Genomic_DNA"/>
</dbReference>
<feature type="compositionally biased region" description="Low complexity" evidence="7">
    <location>
        <begin position="620"/>
        <end position="634"/>
    </location>
</feature>
<feature type="compositionally biased region" description="Polar residues" evidence="7">
    <location>
        <begin position="1269"/>
        <end position="1281"/>
    </location>
</feature>
<feature type="compositionally biased region" description="Low complexity" evidence="7">
    <location>
        <begin position="1201"/>
        <end position="1219"/>
    </location>
</feature>
<feature type="region of interest" description="Disordered" evidence="7">
    <location>
        <begin position="121"/>
        <end position="152"/>
    </location>
</feature>
<dbReference type="InterPro" id="IPR016024">
    <property type="entry name" value="ARM-type_fold"/>
</dbReference>
<evidence type="ECO:0000313" key="8">
    <source>
        <dbReference type="EMBL" id="TEB21153.1"/>
    </source>
</evidence>
<evidence type="ECO:0000256" key="3">
    <source>
        <dbReference type="ARBA" id="ARBA00022490"/>
    </source>
</evidence>
<dbReference type="GO" id="GO:0043161">
    <property type="term" value="P:proteasome-mediated ubiquitin-dependent protein catabolic process"/>
    <property type="evidence" value="ECO:0007669"/>
    <property type="project" value="TreeGrafter"/>
</dbReference>
<evidence type="ECO:0000313" key="9">
    <source>
        <dbReference type="Proteomes" id="UP000298030"/>
    </source>
</evidence>
<feature type="region of interest" description="Disordered" evidence="7">
    <location>
        <begin position="1197"/>
        <end position="1219"/>
    </location>
</feature>
<dbReference type="Gene3D" id="1.25.10.10">
    <property type="entry name" value="Leucine-rich Repeat Variant"/>
    <property type="match status" value="2"/>
</dbReference>
<feature type="compositionally biased region" description="Polar residues" evidence="7">
    <location>
        <begin position="1243"/>
        <end position="1257"/>
    </location>
</feature>
<proteinExistence type="predicted"/>
<dbReference type="GO" id="GO:0005634">
    <property type="term" value="C:nucleus"/>
    <property type="evidence" value="ECO:0007669"/>
    <property type="project" value="UniProtKB-SubCell"/>
</dbReference>
<comment type="subcellular location">
    <subcellularLocation>
        <location evidence="2">Cytoplasm</location>
    </subcellularLocation>
    <subcellularLocation>
        <location evidence="1">Nucleus</location>
    </subcellularLocation>
</comment>
<feature type="compositionally biased region" description="Low complexity" evidence="7">
    <location>
        <begin position="1049"/>
        <end position="1071"/>
    </location>
</feature>
<keyword evidence="9" id="KW-1185">Reference proteome</keyword>
<dbReference type="OrthoDB" id="5559898at2759"/>
<feature type="region of interest" description="Disordered" evidence="7">
    <location>
        <begin position="429"/>
        <end position="449"/>
    </location>
</feature>
<feature type="compositionally biased region" description="Basic and acidic residues" evidence="7">
    <location>
        <begin position="657"/>
        <end position="670"/>
    </location>
</feature>
<feature type="compositionally biased region" description="Low complexity" evidence="7">
    <location>
        <begin position="1090"/>
        <end position="1101"/>
    </location>
</feature>
<evidence type="ECO:0000256" key="4">
    <source>
        <dbReference type="ARBA" id="ARBA00022737"/>
    </source>
</evidence>
<gene>
    <name evidence="8" type="ORF">FA13DRAFT_1800261</name>
</gene>
<keyword evidence="5" id="KW-0539">Nucleus</keyword>
<feature type="region of interest" description="Disordered" evidence="7">
    <location>
        <begin position="295"/>
        <end position="321"/>
    </location>
</feature>
<feature type="compositionally biased region" description="Basic and acidic residues" evidence="7">
    <location>
        <begin position="904"/>
        <end position="913"/>
    </location>
</feature>
<feature type="region of interest" description="Disordered" evidence="7">
    <location>
        <begin position="892"/>
        <end position="913"/>
    </location>
</feature>
<dbReference type="Pfam" id="PF00514">
    <property type="entry name" value="Arm"/>
    <property type="match status" value="1"/>
</dbReference>
<name>A0A4Y7SH01_COPMI</name>
<feature type="region of interest" description="Disordered" evidence="7">
    <location>
        <begin position="53"/>
        <end position="74"/>
    </location>
</feature>
<feature type="region of interest" description="Disordered" evidence="7">
    <location>
        <begin position="1237"/>
        <end position="1281"/>
    </location>
</feature>
<evidence type="ECO:0000256" key="5">
    <source>
        <dbReference type="ARBA" id="ARBA00023242"/>
    </source>
</evidence>
<feature type="region of interest" description="Disordered" evidence="7">
    <location>
        <begin position="618"/>
        <end position="680"/>
    </location>
</feature>
<dbReference type="PROSITE" id="PS50176">
    <property type="entry name" value="ARM_REPEAT"/>
    <property type="match status" value="2"/>
</dbReference>
<accession>A0A4Y7SH01</accession>
<dbReference type="GO" id="GO:0005737">
    <property type="term" value="C:cytoplasm"/>
    <property type="evidence" value="ECO:0007669"/>
    <property type="project" value="UniProtKB-SubCell"/>
</dbReference>
<feature type="region of interest" description="Disordered" evidence="7">
    <location>
        <begin position="463"/>
        <end position="495"/>
    </location>
</feature>
<dbReference type="InterPro" id="IPR011989">
    <property type="entry name" value="ARM-like"/>
</dbReference>
<evidence type="ECO:0000256" key="7">
    <source>
        <dbReference type="SAM" id="MobiDB-lite"/>
    </source>
</evidence>
<feature type="repeat" description="ARM" evidence="6">
    <location>
        <begin position="988"/>
        <end position="1030"/>
    </location>
</feature>
<dbReference type="GO" id="GO:0034657">
    <property type="term" value="C:GID complex"/>
    <property type="evidence" value="ECO:0007669"/>
    <property type="project" value="TreeGrafter"/>
</dbReference>
<reference evidence="8 9" key="1">
    <citation type="journal article" date="2019" name="Nat. Ecol. Evol.">
        <title>Megaphylogeny resolves global patterns of mushroom evolution.</title>
        <authorList>
            <person name="Varga T."/>
            <person name="Krizsan K."/>
            <person name="Foldi C."/>
            <person name="Dima B."/>
            <person name="Sanchez-Garcia M."/>
            <person name="Sanchez-Ramirez S."/>
            <person name="Szollosi G.J."/>
            <person name="Szarkandi J.G."/>
            <person name="Papp V."/>
            <person name="Albert L."/>
            <person name="Andreopoulos W."/>
            <person name="Angelini C."/>
            <person name="Antonin V."/>
            <person name="Barry K.W."/>
            <person name="Bougher N.L."/>
            <person name="Buchanan P."/>
            <person name="Buyck B."/>
            <person name="Bense V."/>
            <person name="Catcheside P."/>
            <person name="Chovatia M."/>
            <person name="Cooper J."/>
            <person name="Damon W."/>
            <person name="Desjardin D."/>
            <person name="Finy P."/>
            <person name="Geml J."/>
            <person name="Haridas S."/>
            <person name="Hughes K."/>
            <person name="Justo A."/>
            <person name="Karasinski D."/>
            <person name="Kautmanova I."/>
            <person name="Kiss B."/>
            <person name="Kocsube S."/>
            <person name="Kotiranta H."/>
            <person name="LaButti K.M."/>
            <person name="Lechner B.E."/>
            <person name="Liimatainen K."/>
            <person name="Lipzen A."/>
            <person name="Lukacs Z."/>
            <person name="Mihaltcheva S."/>
            <person name="Morgado L.N."/>
            <person name="Niskanen T."/>
            <person name="Noordeloos M.E."/>
            <person name="Ohm R.A."/>
            <person name="Ortiz-Santana B."/>
            <person name="Ovrebo C."/>
            <person name="Racz N."/>
            <person name="Riley R."/>
            <person name="Savchenko A."/>
            <person name="Shiryaev A."/>
            <person name="Soop K."/>
            <person name="Spirin V."/>
            <person name="Szebenyi C."/>
            <person name="Tomsovsky M."/>
            <person name="Tulloss R.E."/>
            <person name="Uehling J."/>
            <person name="Grigoriev I.V."/>
            <person name="Vagvolgyi C."/>
            <person name="Papp T."/>
            <person name="Martin F.M."/>
            <person name="Miettinen O."/>
            <person name="Hibbett D.S."/>
            <person name="Nagy L.G."/>
        </authorList>
    </citation>
    <scope>NUCLEOTIDE SEQUENCE [LARGE SCALE GENOMIC DNA]</scope>
    <source>
        <strain evidence="8 9">FP101781</strain>
    </source>
</reference>
<organism evidence="8 9">
    <name type="scientific">Coprinellus micaceus</name>
    <name type="common">Glistening ink-cap mushroom</name>
    <name type="synonym">Coprinus micaceus</name>
    <dbReference type="NCBI Taxonomy" id="71717"/>
    <lineage>
        <taxon>Eukaryota</taxon>
        <taxon>Fungi</taxon>
        <taxon>Dikarya</taxon>
        <taxon>Basidiomycota</taxon>
        <taxon>Agaricomycotina</taxon>
        <taxon>Agaricomycetes</taxon>
        <taxon>Agaricomycetidae</taxon>
        <taxon>Agaricales</taxon>
        <taxon>Agaricineae</taxon>
        <taxon>Psathyrellaceae</taxon>
        <taxon>Coprinellus</taxon>
    </lineage>
</organism>